<name>A0A8S3Q7H1_MYTED</name>
<gene>
    <name evidence="1" type="ORF">MEDL_7667</name>
</gene>
<sequence>MTDVGMIDMNQAMTNILSIDVKSDSYSDEDKVLKDEKKEQLAMTIIQKTSLSMLNIDELIKEICKNGWLELLQLIWSNKDHSNINIDQSKIDIACEYGRENIVHWAVSNLDLNMINVKVLMTESCSFGWLEIVKKIWTTEENGNFDIKSAMNEGCSYGRVEVVTWLIQNADNNLFDMNVVMETSCRNGWIDIIKNILPLDLSTCNATVAITAACTSGNVELVQLFTVACAKGWDEIAEILLNTVDHNLLHIENNFMNICRSGEADIVSIILKKVDHNLLNLHETITSLIKDKKNEQVVLNIIKNAHKTKWDKQSLSEKAREHSWWKVLAFLNTWT</sequence>
<dbReference type="InterPro" id="IPR036770">
    <property type="entry name" value="Ankyrin_rpt-contain_sf"/>
</dbReference>
<organism evidence="1 2">
    <name type="scientific">Mytilus edulis</name>
    <name type="common">Blue mussel</name>
    <dbReference type="NCBI Taxonomy" id="6550"/>
    <lineage>
        <taxon>Eukaryota</taxon>
        <taxon>Metazoa</taxon>
        <taxon>Spiralia</taxon>
        <taxon>Lophotrochozoa</taxon>
        <taxon>Mollusca</taxon>
        <taxon>Bivalvia</taxon>
        <taxon>Autobranchia</taxon>
        <taxon>Pteriomorphia</taxon>
        <taxon>Mytilida</taxon>
        <taxon>Mytiloidea</taxon>
        <taxon>Mytilidae</taxon>
        <taxon>Mytilinae</taxon>
        <taxon>Mytilus</taxon>
    </lineage>
</organism>
<protein>
    <recommendedName>
        <fullName evidence="3">Ankyrin repeat protein</fullName>
    </recommendedName>
</protein>
<dbReference type="PANTHER" id="PTHR46586:SF3">
    <property type="entry name" value="ANKYRIN REPEAT-CONTAINING PROTEIN"/>
    <property type="match status" value="1"/>
</dbReference>
<dbReference type="AlphaFoldDB" id="A0A8S3Q7H1"/>
<evidence type="ECO:0000313" key="1">
    <source>
        <dbReference type="EMBL" id="CAG2192508.1"/>
    </source>
</evidence>
<keyword evidence="2" id="KW-1185">Reference proteome</keyword>
<evidence type="ECO:0000313" key="2">
    <source>
        <dbReference type="Proteomes" id="UP000683360"/>
    </source>
</evidence>
<dbReference type="Gene3D" id="1.25.40.20">
    <property type="entry name" value="Ankyrin repeat-containing domain"/>
    <property type="match status" value="1"/>
</dbReference>
<accession>A0A8S3Q7H1</accession>
<dbReference type="PANTHER" id="PTHR46586">
    <property type="entry name" value="ANKYRIN REPEAT-CONTAINING PROTEIN"/>
    <property type="match status" value="1"/>
</dbReference>
<dbReference type="EMBL" id="CAJPWZ010000404">
    <property type="protein sequence ID" value="CAG2192508.1"/>
    <property type="molecule type" value="Genomic_DNA"/>
</dbReference>
<dbReference type="SUPFAM" id="SSF48403">
    <property type="entry name" value="Ankyrin repeat"/>
    <property type="match status" value="1"/>
</dbReference>
<reference evidence="1" key="1">
    <citation type="submission" date="2021-03" db="EMBL/GenBank/DDBJ databases">
        <authorList>
            <person name="Bekaert M."/>
        </authorList>
    </citation>
    <scope>NUCLEOTIDE SEQUENCE</scope>
</reference>
<dbReference type="Proteomes" id="UP000683360">
    <property type="component" value="Unassembled WGS sequence"/>
</dbReference>
<comment type="caution">
    <text evidence="1">The sequence shown here is derived from an EMBL/GenBank/DDBJ whole genome shotgun (WGS) entry which is preliminary data.</text>
</comment>
<evidence type="ECO:0008006" key="3">
    <source>
        <dbReference type="Google" id="ProtNLM"/>
    </source>
</evidence>
<dbReference type="InterPro" id="IPR052050">
    <property type="entry name" value="SecEffector_AnkRepeat"/>
</dbReference>
<proteinExistence type="predicted"/>